<dbReference type="OrthoDB" id="10061976at2759"/>
<comment type="similarity">
    <text evidence="2">Belongs to the major facilitator superfamily. MFSD6 family.</text>
</comment>
<evidence type="ECO:0000256" key="1">
    <source>
        <dbReference type="ARBA" id="ARBA00004141"/>
    </source>
</evidence>
<organism evidence="8 9">
    <name type="scientific">Portunus trituberculatus</name>
    <name type="common">Swimming crab</name>
    <name type="synonym">Neptunus trituberculatus</name>
    <dbReference type="NCBI Taxonomy" id="210409"/>
    <lineage>
        <taxon>Eukaryota</taxon>
        <taxon>Metazoa</taxon>
        <taxon>Ecdysozoa</taxon>
        <taxon>Arthropoda</taxon>
        <taxon>Crustacea</taxon>
        <taxon>Multicrustacea</taxon>
        <taxon>Malacostraca</taxon>
        <taxon>Eumalacostraca</taxon>
        <taxon>Eucarida</taxon>
        <taxon>Decapoda</taxon>
        <taxon>Pleocyemata</taxon>
        <taxon>Brachyura</taxon>
        <taxon>Eubrachyura</taxon>
        <taxon>Portunoidea</taxon>
        <taxon>Portunidae</taxon>
        <taxon>Portuninae</taxon>
        <taxon>Portunus</taxon>
    </lineage>
</organism>
<dbReference type="EMBL" id="VSRR010085298">
    <property type="protein sequence ID" value="MPC90707.1"/>
    <property type="molecule type" value="Genomic_DNA"/>
</dbReference>
<accession>A0A5B7JBE2</accession>
<dbReference type="AlphaFoldDB" id="A0A5B7JBE2"/>
<feature type="domain" description="Major facilitator superfamily associated" evidence="7">
    <location>
        <begin position="64"/>
        <end position="130"/>
    </location>
</feature>
<dbReference type="InterPro" id="IPR036259">
    <property type="entry name" value="MFS_trans_sf"/>
</dbReference>
<comment type="caution">
    <text evidence="8">The sequence shown here is derived from an EMBL/GenBank/DDBJ whole genome shotgun (WGS) entry which is preliminary data.</text>
</comment>
<dbReference type="Pfam" id="PF12832">
    <property type="entry name" value="MFS_1_like"/>
    <property type="match status" value="1"/>
</dbReference>
<evidence type="ECO:0000256" key="4">
    <source>
        <dbReference type="ARBA" id="ARBA00022989"/>
    </source>
</evidence>
<dbReference type="InterPro" id="IPR024989">
    <property type="entry name" value="MFS_assoc_dom"/>
</dbReference>
<keyword evidence="3 6" id="KW-0812">Transmembrane</keyword>
<dbReference type="InterPro" id="IPR051717">
    <property type="entry name" value="MFS_MFSD6"/>
</dbReference>
<gene>
    <name evidence="8" type="ORF">E2C01_085704</name>
</gene>
<evidence type="ECO:0000313" key="9">
    <source>
        <dbReference type="Proteomes" id="UP000324222"/>
    </source>
</evidence>
<reference evidence="8 9" key="1">
    <citation type="submission" date="2019-05" db="EMBL/GenBank/DDBJ databases">
        <title>Another draft genome of Portunus trituberculatus and its Hox gene families provides insights of decapod evolution.</title>
        <authorList>
            <person name="Jeong J.-H."/>
            <person name="Song I."/>
            <person name="Kim S."/>
            <person name="Choi T."/>
            <person name="Kim D."/>
            <person name="Ryu S."/>
            <person name="Kim W."/>
        </authorList>
    </citation>
    <scope>NUCLEOTIDE SEQUENCE [LARGE SCALE GENOMIC DNA]</scope>
    <source>
        <tissue evidence="8">Muscle</tissue>
    </source>
</reference>
<name>A0A5B7JBE2_PORTR</name>
<sequence>MQVNVATSNDSVWNAPYMEVMSWSDAEFLPQSGGEDQWCPMQCIVTVLRPDLCTNTHTLETFDTTKTIWLYLMVRILNGITLAASFSLFDGATMAITKQYGGDYGLQRLYSNVGSIVMTPISGALIDYFSDRGGLQDYR</sequence>
<dbReference type="PANTHER" id="PTHR16172:SF35">
    <property type="entry name" value="MAJOR FACILITATOR SUPERFAMILY (MFS) PROFILE DOMAIN-CONTAINING PROTEIN"/>
    <property type="match status" value="1"/>
</dbReference>
<evidence type="ECO:0000313" key="8">
    <source>
        <dbReference type="EMBL" id="MPC90707.1"/>
    </source>
</evidence>
<keyword evidence="9" id="KW-1185">Reference proteome</keyword>
<evidence type="ECO:0000259" key="7">
    <source>
        <dbReference type="Pfam" id="PF12832"/>
    </source>
</evidence>
<keyword evidence="5 6" id="KW-0472">Membrane</keyword>
<keyword evidence="4 6" id="KW-1133">Transmembrane helix</keyword>
<feature type="transmembrane region" description="Helical" evidence="6">
    <location>
        <begin position="109"/>
        <end position="129"/>
    </location>
</feature>
<proteinExistence type="inferred from homology"/>
<feature type="transmembrane region" description="Helical" evidence="6">
    <location>
        <begin position="68"/>
        <end position="89"/>
    </location>
</feature>
<dbReference type="GO" id="GO:0016020">
    <property type="term" value="C:membrane"/>
    <property type="evidence" value="ECO:0007669"/>
    <property type="project" value="UniProtKB-SubCell"/>
</dbReference>
<dbReference type="Proteomes" id="UP000324222">
    <property type="component" value="Unassembled WGS sequence"/>
</dbReference>
<evidence type="ECO:0000256" key="2">
    <source>
        <dbReference type="ARBA" id="ARBA00005241"/>
    </source>
</evidence>
<evidence type="ECO:0000256" key="5">
    <source>
        <dbReference type="ARBA" id="ARBA00023136"/>
    </source>
</evidence>
<evidence type="ECO:0000256" key="6">
    <source>
        <dbReference type="SAM" id="Phobius"/>
    </source>
</evidence>
<comment type="subcellular location">
    <subcellularLocation>
        <location evidence="1">Membrane</location>
        <topology evidence="1">Multi-pass membrane protein</topology>
    </subcellularLocation>
</comment>
<dbReference type="SUPFAM" id="SSF103473">
    <property type="entry name" value="MFS general substrate transporter"/>
    <property type="match status" value="1"/>
</dbReference>
<evidence type="ECO:0000256" key="3">
    <source>
        <dbReference type="ARBA" id="ARBA00022692"/>
    </source>
</evidence>
<dbReference type="Gene3D" id="1.20.1250.20">
    <property type="entry name" value="MFS general substrate transporter like domains"/>
    <property type="match status" value="1"/>
</dbReference>
<dbReference type="PANTHER" id="PTHR16172">
    <property type="entry name" value="MAJOR FACILITATOR SUPERFAMILY DOMAIN-CONTAINING PROTEIN 6-LIKE"/>
    <property type="match status" value="1"/>
</dbReference>
<protein>
    <recommendedName>
        <fullName evidence="7">Major facilitator superfamily associated domain-containing protein</fullName>
    </recommendedName>
</protein>